<dbReference type="RefSeq" id="XP_062766188.1">
    <property type="nucleotide sequence ID" value="XM_062912217.1"/>
</dbReference>
<name>A0ABR0HEG3_9PEZI</name>
<feature type="region of interest" description="Disordered" evidence="2">
    <location>
        <begin position="1"/>
        <end position="20"/>
    </location>
</feature>
<dbReference type="Proteomes" id="UP001326199">
    <property type="component" value="Unassembled WGS sequence"/>
</dbReference>
<organism evidence="3 4">
    <name type="scientific">Podospora pseudopauciseta</name>
    <dbReference type="NCBI Taxonomy" id="2093780"/>
    <lineage>
        <taxon>Eukaryota</taxon>
        <taxon>Fungi</taxon>
        <taxon>Dikarya</taxon>
        <taxon>Ascomycota</taxon>
        <taxon>Pezizomycotina</taxon>
        <taxon>Sordariomycetes</taxon>
        <taxon>Sordariomycetidae</taxon>
        <taxon>Sordariales</taxon>
        <taxon>Podosporaceae</taxon>
        <taxon>Podospora</taxon>
    </lineage>
</organism>
<keyword evidence="4" id="KW-1185">Reference proteome</keyword>
<comment type="caution">
    <text evidence="3">The sequence shown here is derived from an EMBL/GenBank/DDBJ whole genome shotgun (WGS) entry which is preliminary data.</text>
</comment>
<accession>A0ABR0HEG3</accession>
<gene>
    <name evidence="3" type="ORF">QC763_405750</name>
</gene>
<sequence>MESNNNPAKTAASQVAQTSTSINDMDKDQTILHVREETSSLIDNANEWQAKVNEMERRALVAEMRALDAGKRTLDAERKLAVLEEARLRGKVEEAAKVQPLTGIMIPAGSGYGGYDKGEIEDNTFGRMCMGRKQYRETAYELQSRKPLAASSSSKHLVPIMACIDSLENERVDWIFPWPSGTVSMFWMNQNPNPNSERLVKWILEQCEGLADAASLLLSQPDYTVNELNI</sequence>
<proteinExistence type="predicted"/>
<reference evidence="3 4" key="1">
    <citation type="journal article" date="2023" name="bioRxiv">
        <title>High-quality genome assemblies of four members of thePodospora anserinaspecies complex.</title>
        <authorList>
            <person name="Ament-Velasquez S.L."/>
            <person name="Vogan A.A."/>
            <person name="Wallerman O."/>
            <person name="Hartmann F."/>
            <person name="Gautier V."/>
            <person name="Silar P."/>
            <person name="Giraud T."/>
            <person name="Johannesson H."/>
        </authorList>
    </citation>
    <scope>NUCLEOTIDE SEQUENCE [LARGE SCALE GENOMIC DNA]</scope>
    <source>
        <strain evidence="3 4">CBS 411.78</strain>
    </source>
</reference>
<evidence type="ECO:0000313" key="3">
    <source>
        <dbReference type="EMBL" id="KAK4666222.1"/>
    </source>
</evidence>
<protein>
    <submittedName>
        <fullName evidence="3">Uncharacterized protein</fullName>
    </submittedName>
</protein>
<dbReference type="EMBL" id="JAFFHB010000005">
    <property type="protein sequence ID" value="KAK4666222.1"/>
    <property type="molecule type" value="Genomic_DNA"/>
</dbReference>
<feature type="coiled-coil region" evidence="1">
    <location>
        <begin position="38"/>
        <end position="65"/>
    </location>
</feature>
<evidence type="ECO:0000313" key="4">
    <source>
        <dbReference type="Proteomes" id="UP001326199"/>
    </source>
</evidence>
<evidence type="ECO:0000256" key="1">
    <source>
        <dbReference type="SAM" id="Coils"/>
    </source>
</evidence>
<keyword evidence="1" id="KW-0175">Coiled coil</keyword>
<evidence type="ECO:0000256" key="2">
    <source>
        <dbReference type="SAM" id="MobiDB-lite"/>
    </source>
</evidence>
<dbReference type="GeneID" id="87932560"/>